<keyword evidence="4" id="KW-1185">Reference proteome</keyword>
<protein>
    <submittedName>
        <fullName evidence="3">Uncharacterized protein</fullName>
    </submittedName>
</protein>
<feature type="chain" id="PRO_5036473739" evidence="2">
    <location>
        <begin position="19"/>
        <end position="198"/>
    </location>
</feature>
<organism evidence="3 4">
    <name type="scientific">Magallana gigas</name>
    <name type="common">Pacific oyster</name>
    <name type="synonym">Crassostrea gigas</name>
    <dbReference type="NCBI Taxonomy" id="29159"/>
    <lineage>
        <taxon>Eukaryota</taxon>
        <taxon>Metazoa</taxon>
        <taxon>Spiralia</taxon>
        <taxon>Lophotrochozoa</taxon>
        <taxon>Mollusca</taxon>
        <taxon>Bivalvia</taxon>
        <taxon>Autobranchia</taxon>
        <taxon>Pteriomorphia</taxon>
        <taxon>Ostreida</taxon>
        <taxon>Ostreoidea</taxon>
        <taxon>Ostreidae</taxon>
        <taxon>Magallana</taxon>
    </lineage>
</organism>
<feature type="region of interest" description="Disordered" evidence="1">
    <location>
        <begin position="124"/>
        <end position="143"/>
    </location>
</feature>
<evidence type="ECO:0000313" key="3">
    <source>
        <dbReference type="EnsemblMetazoa" id="G18181.1:cds"/>
    </source>
</evidence>
<name>A0A8W8JAZ0_MAGGI</name>
<evidence type="ECO:0000313" key="4">
    <source>
        <dbReference type="Proteomes" id="UP000005408"/>
    </source>
</evidence>
<sequence length="198" mass="22315">MVIFSLMIVALFCKTAVAKVVDCKCRYEENDRLQEADIDPATQICCPNAGVRERFELGLEMDCCGEIAKKTMRNRTHICCKSSGIHERYQEGEEVDCCADKVYKRQTGQCSEKSTFEKDVKTTCGNNSEISQPRKDSTKSSRSRVFLPLNPQCRNEVVTLFTERFGKNGKKIKKAIGRLGKALGGKSNQKKPLIIIYL</sequence>
<dbReference type="AlphaFoldDB" id="A0A8W8JAZ0"/>
<dbReference type="Proteomes" id="UP000005408">
    <property type="component" value="Unassembled WGS sequence"/>
</dbReference>
<feature type="signal peptide" evidence="2">
    <location>
        <begin position="1"/>
        <end position="18"/>
    </location>
</feature>
<proteinExistence type="predicted"/>
<keyword evidence="2" id="KW-0732">Signal</keyword>
<dbReference type="EnsemblMetazoa" id="G18181.1">
    <property type="protein sequence ID" value="G18181.1:cds"/>
    <property type="gene ID" value="G18181"/>
</dbReference>
<evidence type="ECO:0000256" key="1">
    <source>
        <dbReference type="SAM" id="MobiDB-lite"/>
    </source>
</evidence>
<reference evidence="3" key="1">
    <citation type="submission" date="2022-08" db="UniProtKB">
        <authorList>
            <consortium name="EnsemblMetazoa"/>
        </authorList>
    </citation>
    <scope>IDENTIFICATION</scope>
    <source>
        <strain evidence="3">05x7-T-G4-1.051#20</strain>
    </source>
</reference>
<evidence type="ECO:0000256" key="2">
    <source>
        <dbReference type="SAM" id="SignalP"/>
    </source>
</evidence>
<accession>A0A8W8JAZ0</accession>